<keyword evidence="4 9" id="KW-0808">Transferase</keyword>
<evidence type="ECO:0000256" key="9">
    <source>
        <dbReference type="HAMAP-Rule" id="MF_01148"/>
    </source>
</evidence>
<evidence type="ECO:0000256" key="6">
    <source>
        <dbReference type="ARBA" id="ARBA00022989"/>
    </source>
</evidence>
<evidence type="ECO:0000256" key="2">
    <source>
        <dbReference type="ARBA" id="ARBA00010065"/>
    </source>
</evidence>
<evidence type="ECO:0000256" key="7">
    <source>
        <dbReference type="ARBA" id="ARBA00023136"/>
    </source>
</evidence>
<dbReference type="EMBL" id="BAABFC010000014">
    <property type="protein sequence ID" value="GAA4500451.1"/>
    <property type="molecule type" value="Genomic_DNA"/>
</dbReference>
<feature type="transmembrane region" description="Helical" evidence="9">
    <location>
        <begin position="131"/>
        <end position="157"/>
    </location>
</feature>
<comment type="caution">
    <text evidence="11">The sequence shown here is derived from an EMBL/GenBank/DDBJ whole genome shotgun (WGS) entry which is preliminary data.</text>
</comment>
<dbReference type="Pfam" id="PF20154">
    <property type="entry name" value="LNT_N"/>
    <property type="match status" value="1"/>
</dbReference>
<evidence type="ECO:0000256" key="5">
    <source>
        <dbReference type="ARBA" id="ARBA00022692"/>
    </source>
</evidence>
<feature type="transmembrane region" description="Helical" evidence="9">
    <location>
        <begin position="62"/>
        <end position="81"/>
    </location>
</feature>
<evidence type="ECO:0000256" key="3">
    <source>
        <dbReference type="ARBA" id="ARBA00022475"/>
    </source>
</evidence>
<evidence type="ECO:0000256" key="4">
    <source>
        <dbReference type="ARBA" id="ARBA00022679"/>
    </source>
</evidence>
<feature type="transmembrane region" description="Helical" evidence="9">
    <location>
        <begin position="93"/>
        <end position="119"/>
    </location>
</feature>
<dbReference type="SUPFAM" id="SSF56317">
    <property type="entry name" value="Carbon-nitrogen hydrolase"/>
    <property type="match status" value="1"/>
</dbReference>
<dbReference type="Gene3D" id="3.60.110.10">
    <property type="entry name" value="Carbon-nitrogen hydrolase"/>
    <property type="match status" value="1"/>
</dbReference>
<dbReference type="PANTHER" id="PTHR38686:SF1">
    <property type="entry name" value="APOLIPOPROTEIN N-ACYLTRANSFERASE"/>
    <property type="match status" value="1"/>
</dbReference>
<feature type="transmembrane region" description="Helical" evidence="9">
    <location>
        <begin position="200"/>
        <end position="219"/>
    </location>
</feature>
<organism evidence="11 12">
    <name type="scientific">Pseudaeromonas paramecii</name>
    <dbReference type="NCBI Taxonomy" id="2138166"/>
    <lineage>
        <taxon>Bacteria</taxon>
        <taxon>Pseudomonadati</taxon>
        <taxon>Pseudomonadota</taxon>
        <taxon>Gammaproteobacteria</taxon>
        <taxon>Aeromonadales</taxon>
        <taxon>Aeromonadaceae</taxon>
        <taxon>Pseudaeromonas</taxon>
    </lineage>
</organism>
<evidence type="ECO:0000256" key="1">
    <source>
        <dbReference type="ARBA" id="ARBA00004651"/>
    </source>
</evidence>
<dbReference type="PROSITE" id="PS50263">
    <property type="entry name" value="CN_HYDROLASE"/>
    <property type="match status" value="1"/>
</dbReference>
<sequence length="516" mass="57585">MFDRLGPRWASFRSSVWRARLGAFLCGALAVPAFAPFGIWPLALLSLLSLLALLQGQRPRRALWLGLAWGLGLNLPGLWWIHVSMTQFGGINLPMAVVLVGLLCLYLSLFPALACGLLARFWPTSDWRRYLVGLPLLWLLADWGLGHLLTGFPWLWLGYSQIDSPLAGFAPLLGVQGVTLAGMLSVAGMLLAARQRRWPWLLLPLGLFGLGALLKPIAWTQEGKPLKFALMQGNIPQAMKWDPAMVRPTLLRYMDMSRLNQDADVIIWPESAVPALENEVPEFLVNVDKAMRFNNTGFITGIQVMEPDTERFYNALLGLGQMDQDELEEYHFGHANRYYKHHLLPIGEFVPFGDLLRPLAPFFNLPMSSFSRGEAVQPNLLVQGHHFAPAICYEIAFSDELRRNVNADTHYIVTVSNDTWFGTSIGPWQHMSIARMRALELGKPVLRATNSGVTVVINAKGQVMKTLPQFEEGVLRASVAPAQGQTPYNRLGSAPLLLLLALGWLLGRWRRPQDQA</sequence>
<dbReference type="EC" id="2.3.1.269" evidence="9"/>
<proteinExistence type="inferred from homology"/>
<dbReference type="Pfam" id="PF00795">
    <property type="entry name" value="CN_hydrolase"/>
    <property type="match status" value="1"/>
</dbReference>
<dbReference type="PANTHER" id="PTHR38686">
    <property type="entry name" value="APOLIPOPROTEIN N-ACYLTRANSFERASE"/>
    <property type="match status" value="1"/>
</dbReference>
<accession>A0ABP8QB84</accession>
<keyword evidence="7 9" id="KW-0472">Membrane</keyword>
<feature type="transmembrane region" description="Helical" evidence="9">
    <location>
        <begin position="20"/>
        <end position="50"/>
    </location>
</feature>
<dbReference type="InterPro" id="IPR003010">
    <property type="entry name" value="C-N_Hydrolase"/>
</dbReference>
<keyword evidence="5 9" id="KW-0812">Transmembrane</keyword>
<feature type="domain" description="CN hydrolase" evidence="10">
    <location>
        <begin position="231"/>
        <end position="481"/>
    </location>
</feature>
<evidence type="ECO:0000313" key="12">
    <source>
        <dbReference type="Proteomes" id="UP001501321"/>
    </source>
</evidence>
<feature type="transmembrane region" description="Helical" evidence="9">
    <location>
        <begin position="169"/>
        <end position="193"/>
    </location>
</feature>
<keyword evidence="8 9" id="KW-0012">Acyltransferase</keyword>
<name>A0ABP8QB84_9GAMM</name>
<comment type="similarity">
    <text evidence="2 9">Belongs to the CN hydrolase family. Apolipoprotein N-acyltransferase subfamily.</text>
</comment>
<gene>
    <name evidence="9 11" type="primary">lnt</name>
    <name evidence="11" type="ORF">GCM10023095_22250</name>
</gene>
<evidence type="ECO:0000259" key="10">
    <source>
        <dbReference type="PROSITE" id="PS50263"/>
    </source>
</evidence>
<comment type="function">
    <text evidence="9">Catalyzes the phospholipid dependent N-acylation of the N-terminal cysteine of apolipoprotein, the last step in lipoprotein maturation.</text>
</comment>
<evidence type="ECO:0000313" key="11">
    <source>
        <dbReference type="EMBL" id="GAA4500451.1"/>
    </source>
</evidence>
<keyword evidence="3 9" id="KW-1003">Cell membrane</keyword>
<comment type="subcellular location">
    <subcellularLocation>
        <location evidence="1 9">Cell membrane</location>
        <topology evidence="1 9">Multi-pass membrane protein</topology>
    </subcellularLocation>
</comment>
<dbReference type="InterPro" id="IPR045378">
    <property type="entry name" value="LNT_N"/>
</dbReference>
<evidence type="ECO:0000256" key="8">
    <source>
        <dbReference type="ARBA" id="ARBA00023315"/>
    </source>
</evidence>
<reference evidence="12" key="1">
    <citation type="journal article" date="2019" name="Int. J. Syst. Evol. Microbiol.">
        <title>The Global Catalogue of Microorganisms (GCM) 10K type strain sequencing project: providing services to taxonomists for standard genome sequencing and annotation.</title>
        <authorList>
            <consortium name="The Broad Institute Genomics Platform"/>
            <consortium name="The Broad Institute Genome Sequencing Center for Infectious Disease"/>
            <person name="Wu L."/>
            <person name="Ma J."/>
        </authorList>
    </citation>
    <scope>NUCLEOTIDE SEQUENCE [LARGE SCALE GENOMIC DNA]</scope>
    <source>
        <strain evidence="12">JCM 32226</strain>
    </source>
</reference>
<protein>
    <recommendedName>
        <fullName evidence="9">Apolipoprotein N-acyltransferase</fullName>
        <shortName evidence="9">ALP N-acyltransferase</shortName>
        <ecNumber evidence="9">2.3.1.269</ecNumber>
    </recommendedName>
</protein>
<dbReference type="InterPro" id="IPR004563">
    <property type="entry name" value="Apolipo_AcylTrfase"/>
</dbReference>
<dbReference type="RefSeq" id="WP_345013065.1">
    <property type="nucleotide sequence ID" value="NZ_BAABFC010000014.1"/>
</dbReference>
<dbReference type="CDD" id="cd07571">
    <property type="entry name" value="ALP_N-acyl_transferase"/>
    <property type="match status" value="1"/>
</dbReference>
<keyword evidence="12" id="KW-1185">Reference proteome</keyword>
<keyword evidence="6 9" id="KW-1133">Transmembrane helix</keyword>
<comment type="pathway">
    <text evidence="9">Protein modification; lipoprotein biosynthesis (N-acyl transfer).</text>
</comment>
<dbReference type="HAMAP" id="MF_01148">
    <property type="entry name" value="Lnt"/>
    <property type="match status" value="1"/>
</dbReference>
<dbReference type="InterPro" id="IPR036526">
    <property type="entry name" value="C-N_Hydrolase_sf"/>
</dbReference>
<comment type="catalytic activity">
    <reaction evidence="9">
        <text>N-terminal S-1,2-diacyl-sn-glyceryl-L-cysteinyl-[lipoprotein] + a glycerophospholipid = N-acyl-S-1,2-diacyl-sn-glyceryl-L-cysteinyl-[lipoprotein] + a 2-acyl-sn-glycero-3-phospholipid + H(+)</text>
        <dbReference type="Rhea" id="RHEA:48228"/>
        <dbReference type="Rhea" id="RHEA-COMP:14681"/>
        <dbReference type="Rhea" id="RHEA-COMP:14684"/>
        <dbReference type="ChEBI" id="CHEBI:15378"/>
        <dbReference type="ChEBI" id="CHEBI:136912"/>
        <dbReference type="ChEBI" id="CHEBI:140656"/>
        <dbReference type="ChEBI" id="CHEBI:140657"/>
        <dbReference type="ChEBI" id="CHEBI:140660"/>
        <dbReference type="EC" id="2.3.1.269"/>
    </reaction>
</comment>
<dbReference type="NCBIfam" id="TIGR00546">
    <property type="entry name" value="lnt"/>
    <property type="match status" value="1"/>
</dbReference>
<dbReference type="Proteomes" id="UP001501321">
    <property type="component" value="Unassembled WGS sequence"/>
</dbReference>